<feature type="region of interest" description="Disordered" evidence="9">
    <location>
        <begin position="1"/>
        <end position="121"/>
    </location>
</feature>
<dbReference type="Proteomes" id="UP000651517">
    <property type="component" value="Unassembled WGS sequence"/>
</dbReference>
<evidence type="ECO:0000256" key="6">
    <source>
        <dbReference type="ARBA" id="ARBA00022777"/>
    </source>
</evidence>
<feature type="compositionally biased region" description="Low complexity" evidence="9">
    <location>
        <begin position="74"/>
        <end position="100"/>
    </location>
</feature>
<evidence type="ECO:0000256" key="8">
    <source>
        <dbReference type="ARBA" id="ARBA00023012"/>
    </source>
</evidence>
<evidence type="ECO:0000256" key="10">
    <source>
        <dbReference type="SAM" id="Phobius"/>
    </source>
</evidence>
<keyword evidence="7" id="KW-0067">ATP-binding</keyword>
<evidence type="ECO:0000313" key="14">
    <source>
        <dbReference type="Proteomes" id="UP000651517"/>
    </source>
</evidence>
<dbReference type="CDD" id="cd16917">
    <property type="entry name" value="HATPase_UhpB-NarQ-NarX-like"/>
    <property type="match status" value="1"/>
</dbReference>
<dbReference type="Pfam" id="PF07730">
    <property type="entry name" value="HisKA_3"/>
    <property type="match status" value="1"/>
</dbReference>
<keyword evidence="10" id="KW-0472">Membrane</keyword>
<keyword evidence="10" id="KW-1133">Transmembrane helix</keyword>
<evidence type="ECO:0000259" key="12">
    <source>
        <dbReference type="Pfam" id="PF13796"/>
    </source>
</evidence>
<keyword evidence="5" id="KW-0547">Nucleotide-binding</keyword>
<evidence type="ECO:0000313" key="13">
    <source>
        <dbReference type="EMBL" id="MBD8020738.1"/>
    </source>
</evidence>
<keyword evidence="8" id="KW-0902">Two-component regulatory system</keyword>
<evidence type="ECO:0000256" key="4">
    <source>
        <dbReference type="ARBA" id="ARBA00022679"/>
    </source>
</evidence>
<dbReference type="InterPro" id="IPR050482">
    <property type="entry name" value="Sensor_HK_TwoCompSys"/>
</dbReference>
<keyword evidence="4" id="KW-0808">Transferase</keyword>
<dbReference type="Gene3D" id="1.20.5.1930">
    <property type="match status" value="1"/>
</dbReference>
<dbReference type="EMBL" id="JACSPY010000006">
    <property type="protein sequence ID" value="MBD8020738.1"/>
    <property type="molecule type" value="Genomic_DNA"/>
</dbReference>
<dbReference type="SUPFAM" id="SSF55874">
    <property type="entry name" value="ATPase domain of HSP90 chaperone/DNA topoisomerase II/histidine kinase"/>
    <property type="match status" value="1"/>
</dbReference>
<feature type="transmembrane region" description="Helical" evidence="10">
    <location>
        <begin position="244"/>
        <end position="269"/>
    </location>
</feature>
<dbReference type="InterPro" id="IPR011712">
    <property type="entry name" value="Sig_transdc_His_kin_sub3_dim/P"/>
</dbReference>
<dbReference type="InterPro" id="IPR036890">
    <property type="entry name" value="HATPase_C_sf"/>
</dbReference>
<comment type="caution">
    <text evidence="13">The sequence shown here is derived from an EMBL/GenBank/DDBJ whole genome shotgun (WGS) entry which is preliminary data.</text>
</comment>
<keyword evidence="6" id="KW-0418">Kinase</keyword>
<feature type="transmembrane region" description="Helical" evidence="10">
    <location>
        <begin position="281"/>
        <end position="303"/>
    </location>
</feature>
<keyword evidence="3" id="KW-0597">Phosphoprotein</keyword>
<evidence type="ECO:0000256" key="1">
    <source>
        <dbReference type="ARBA" id="ARBA00000085"/>
    </source>
</evidence>
<dbReference type="EC" id="2.7.13.3" evidence="2"/>
<keyword evidence="14" id="KW-1185">Reference proteome</keyword>
<proteinExistence type="predicted"/>
<feature type="domain" description="Signal transduction histidine kinase subgroup 3 dimerisation and phosphoacceptor" evidence="11">
    <location>
        <begin position="345"/>
        <end position="412"/>
    </location>
</feature>
<feature type="compositionally biased region" description="Low complexity" evidence="9">
    <location>
        <begin position="109"/>
        <end position="121"/>
    </location>
</feature>
<feature type="domain" description="Putative sensor" evidence="12">
    <location>
        <begin position="142"/>
        <end position="309"/>
    </location>
</feature>
<organism evidence="13 14">
    <name type="scientific">Brevibacterium gallinarum</name>
    <dbReference type="NCBI Taxonomy" id="2762220"/>
    <lineage>
        <taxon>Bacteria</taxon>
        <taxon>Bacillati</taxon>
        <taxon>Actinomycetota</taxon>
        <taxon>Actinomycetes</taxon>
        <taxon>Micrococcales</taxon>
        <taxon>Brevibacteriaceae</taxon>
        <taxon>Brevibacterium</taxon>
    </lineage>
</organism>
<evidence type="ECO:0000256" key="9">
    <source>
        <dbReference type="SAM" id="MobiDB-lite"/>
    </source>
</evidence>
<comment type="catalytic activity">
    <reaction evidence="1">
        <text>ATP + protein L-histidine = ADP + protein N-phospho-L-histidine.</text>
        <dbReference type="EC" id="2.7.13.3"/>
    </reaction>
</comment>
<dbReference type="RefSeq" id="WP_191726184.1">
    <property type="nucleotide sequence ID" value="NZ_JACSPY010000006.1"/>
</dbReference>
<evidence type="ECO:0000259" key="11">
    <source>
        <dbReference type="Pfam" id="PF07730"/>
    </source>
</evidence>
<dbReference type="Gene3D" id="3.30.565.10">
    <property type="entry name" value="Histidine kinase-like ATPase, C-terminal domain"/>
    <property type="match status" value="1"/>
</dbReference>
<protein>
    <recommendedName>
        <fullName evidence="2">histidine kinase</fullName>
        <ecNumber evidence="2">2.7.13.3</ecNumber>
    </recommendedName>
</protein>
<evidence type="ECO:0000256" key="7">
    <source>
        <dbReference type="ARBA" id="ARBA00022840"/>
    </source>
</evidence>
<name>A0ABR8WUJ8_9MICO</name>
<dbReference type="InterPro" id="IPR025828">
    <property type="entry name" value="Put_sensor_dom"/>
</dbReference>
<feature type="transmembrane region" description="Helical" evidence="10">
    <location>
        <begin position="136"/>
        <end position="155"/>
    </location>
</feature>
<sequence>MNTTPGPDKAEEDAVRPTIPLPQGTSSTPSEPGAPAPTAVIPPEGSDGADRADQADTVSQAGRADAASQADYVDAASQADPADASEAATASGTAAGAGSTPPAPPAPVPGAAETPAPAPTAAELTERKWRKGYPGFFGIANVVVSGVLAVAWLWLPIAVLFVGLSGLFALGLGLIALFLWFLLQRGINRVERFRAEAIYGDGIASAPTPESAYAPGFSRFMHNQWLVFKSPSFWRSTAHHYIKVIYGGFVCGLAAVGLTFAGLLAAAALNPEFLAGQVGEFSRLGSGLIALAAVISTVLILLLSPYPDRALDRALLPPTRTEALRAEVKTLDRARAGAVDAATSERLRIERDLHDGVQPMLVATSMKLGMAKAKMDTDPEAAKALLTEAHAESKAAITELRQLARGIHPAVLSDRGLDAAVSALAARCAVPVRVTVDLVDHSAVQLAGATGPVPPTRVSSEAEAVAYFVVAEALTNVSKHSLATEARVGIHVRDGRLHISVSDNGRGGARVDPAVGSGLAGLADRVTAARGTWALTSPVGGPTTLVVEVPCA</sequence>
<dbReference type="PANTHER" id="PTHR24421:SF10">
    <property type="entry name" value="NITRATE_NITRITE SENSOR PROTEIN NARQ"/>
    <property type="match status" value="1"/>
</dbReference>
<reference evidence="13 14" key="1">
    <citation type="submission" date="2020-08" db="EMBL/GenBank/DDBJ databases">
        <title>A Genomic Blueprint of the Chicken Gut Microbiome.</title>
        <authorList>
            <person name="Gilroy R."/>
            <person name="Ravi A."/>
            <person name="Getino M."/>
            <person name="Pursley I."/>
            <person name="Horton D.L."/>
            <person name="Alikhan N.-F."/>
            <person name="Baker D."/>
            <person name="Gharbi K."/>
            <person name="Hall N."/>
            <person name="Watson M."/>
            <person name="Adriaenssens E.M."/>
            <person name="Foster-Nyarko E."/>
            <person name="Jarju S."/>
            <person name="Secka A."/>
            <person name="Antonio M."/>
            <person name="Oren A."/>
            <person name="Chaudhuri R."/>
            <person name="La Ragione R.M."/>
            <person name="Hildebrand F."/>
            <person name="Pallen M.J."/>
        </authorList>
    </citation>
    <scope>NUCLEOTIDE SEQUENCE [LARGE SCALE GENOMIC DNA]</scope>
    <source>
        <strain evidence="13 14">Re57</strain>
    </source>
</reference>
<dbReference type="Pfam" id="PF13796">
    <property type="entry name" value="Sensor"/>
    <property type="match status" value="1"/>
</dbReference>
<dbReference type="PANTHER" id="PTHR24421">
    <property type="entry name" value="NITRATE/NITRITE SENSOR PROTEIN NARX-RELATED"/>
    <property type="match status" value="1"/>
</dbReference>
<evidence type="ECO:0000256" key="5">
    <source>
        <dbReference type="ARBA" id="ARBA00022741"/>
    </source>
</evidence>
<keyword evidence="10" id="KW-0812">Transmembrane</keyword>
<feature type="transmembrane region" description="Helical" evidence="10">
    <location>
        <begin position="161"/>
        <end position="183"/>
    </location>
</feature>
<evidence type="ECO:0000256" key="2">
    <source>
        <dbReference type="ARBA" id="ARBA00012438"/>
    </source>
</evidence>
<accession>A0ABR8WUJ8</accession>
<evidence type="ECO:0000256" key="3">
    <source>
        <dbReference type="ARBA" id="ARBA00022553"/>
    </source>
</evidence>
<gene>
    <name evidence="13" type="ORF">H9634_08080</name>
</gene>